<feature type="signal peptide" evidence="5">
    <location>
        <begin position="1"/>
        <end position="20"/>
    </location>
</feature>
<dbReference type="PROSITE" id="PS51257">
    <property type="entry name" value="PROKAR_LIPOPROTEIN"/>
    <property type="match status" value="1"/>
</dbReference>
<dbReference type="InterPro" id="IPR008816">
    <property type="entry name" value="Gly_zipper_2TM_dom"/>
</dbReference>
<dbReference type="Proteomes" id="UP000199150">
    <property type="component" value="Unassembled WGS sequence"/>
</dbReference>
<evidence type="ECO:0000256" key="5">
    <source>
        <dbReference type="SAM" id="SignalP"/>
    </source>
</evidence>
<comment type="similarity">
    <text evidence="2">Belongs to the rickettsiale 17 kDa surface antigen family.</text>
</comment>
<evidence type="ECO:0000256" key="4">
    <source>
        <dbReference type="ARBA" id="ARBA00023288"/>
    </source>
</evidence>
<evidence type="ECO:0000259" key="6">
    <source>
        <dbReference type="Pfam" id="PF05433"/>
    </source>
</evidence>
<proteinExistence type="inferred from homology"/>
<feature type="chain" id="PRO_5011562460" description="17 kDa surface antigen" evidence="5">
    <location>
        <begin position="21"/>
        <end position="213"/>
    </location>
</feature>
<dbReference type="EMBL" id="FMTS01000001">
    <property type="protein sequence ID" value="SCW47465.1"/>
    <property type="molecule type" value="Genomic_DNA"/>
</dbReference>
<keyword evidence="5" id="KW-0732">Signal</keyword>
<dbReference type="RefSeq" id="WP_170828217.1">
    <property type="nucleotide sequence ID" value="NZ_CBCRYE010000001.1"/>
</dbReference>
<evidence type="ECO:0000256" key="2">
    <source>
        <dbReference type="ARBA" id="ARBA00008681"/>
    </source>
</evidence>
<dbReference type="AlphaFoldDB" id="A0A1G4QSM3"/>
<evidence type="ECO:0000313" key="8">
    <source>
        <dbReference type="Proteomes" id="UP000199150"/>
    </source>
</evidence>
<comment type="subcellular location">
    <subcellularLocation>
        <location evidence="1">Cell outer membrane</location>
        <topology evidence="1">Lipid-anchor</topology>
    </subcellularLocation>
</comment>
<keyword evidence="4" id="KW-0449">Lipoprotein</keyword>
<evidence type="ECO:0000313" key="7">
    <source>
        <dbReference type="EMBL" id="SCW47465.1"/>
    </source>
</evidence>
<evidence type="ECO:0000256" key="1">
    <source>
        <dbReference type="ARBA" id="ARBA00004459"/>
    </source>
</evidence>
<organism evidence="7 8">
    <name type="scientific">Asticcacaulis taihuensis</name>
    <dbReference type="NCBI Taxonomy" id="260084"/>
    <lineage>
        <taxon>Bacteria</taxon>
        <taxon>Pseudomonadati</taxon>
        <taxon>Pseudomonadota</taxon>
        <taxon>Alphaproteobacteria</taxon>
        <taxon>Caulobacterales</taxon>
        <taxon>Caulobacteraceae</taxon>
        <taxon>Asticcacaulis</taxon>
    </lineage>
</organism>
<keyword evidence="8" id="KW-1185">Reference proteome</keyword>
<feature type="domain" description="Glycine zipper 2TM" evidence="6">
    <location>
        <begin position="117"/>
        <end position="149"/>
    </location>
</feature>
<reference evidence="8" key="1">
    <citation type="submission" date="2016-10" db="EMBL/GenBank/DDBJ databases">
        <authorList>
            <person name="Varghese N."/>
            <person name="Submissions S."/>
        </authorList>
    </citation>
    <scope>NUCLEOTIDE SEQUENCE [LARGE SCALE GENOMIC DNA]</scope>
    <source>
        <strain evidence="8">CGMCC 1.3431</strain>
    </source>
</reference>
<protein>
    <recommendedName>
        <fullName evidence="3">17 kDa surface antigen</fullName>
    </recommendedName>
</protein>
<dbReference type="Pfam" id="PF05433">
    <property type="entry name" value="Rick_17kDa_Anti"/>
    <property type="match status" value="1"/>
</dbReference>
<dbReference type="GO" id="GO:0009279">
    <property type="term" value="C:cell outer membrane"/>
    <property type="evidence" value="ECO:0007669"/>
    <property type="project" value="UniProtKB-SubCell"/>
</dbReference>
<accession>A0A1G4QSM3</accession>
<name>A0A1G4QSM3_9CAUL</name>
<gene>
    <name evidence="7" type="ORF">SAMN02927928_1483</name>
</gene>
<evidence type="ECO:0000256" key="3">
    <source>
        <dbReference type="ARBA" id="ARBA00015281"/>
    </source>
</evidence>
<sequence length="213" mass="21483">MKASRLVLTGLALGAGLATSACVTTPEPRAINTARADEACRADFTGQAPEIMTYDPYTHVETRVTRTSDLPVMSSNATRNSVGLDPYAQNPRDGSYVCTRRGAYGVDFVRGGPNPVIVGAVAGAVVGSVVTNNSKGAQQGAVIGATMGSSLNAGDSNAISLGAATGALIGGANGDTNDAAAGAVAGAVLGLQAKDKQEGGWHWGRHHDDGDDN</sequence>